<proteinExistence type="predicted"/>
<protein>
    <submittedName>
        <fullName evidence="1">Uncharacterized protein</fullName>
    </submittedName>
</protein>
<keyword evidence="2" id="KW-1185">Reference proteome</keyword>
<dbReference type="Gene3D" id="1.10.10.10">
    <property type="entry name" value="Winged helix-like DNA-binding domain superfamily/Winged helix DNA-binding domain"/>
    <property type="match status" value="1"/>
</dbReference>
<dbReference type="Proteomes" id="UP000186914">
    <property type="component" value="Unassembled WGS sequence"/>
</dbReference>
<evidence type="ECO:0000313" key="2">
    <source>
        <dbReference type="Proteomes" id="UP000186914"/>
    </source>
</evidence>
<dbReference type="EMBL" id="FTNO01000001">
    <property type="protein sequence ID" value="SIR32438.1"/>
    <property type="molecule type" value="Genomic_DNA"/>
</dbReference>
<dbReference type="InterPro" id="IPR036388">
    <property type="entry name" value="WH-like_DNA-bd_sf"/>
</dbReference>
<gene>
    <name evidence="1" type="ORF">SAMN05421858_2254</name>
</gene>
<dbReference type="InterPro" id="IPR036390">
    <property type="entry name" value="WH_DNA-bd_sf"/>
</dbReference>
<sequence length="75" mass="8612">MAQASEVPDQLQPTDERILRLLYAEGIQVRLDIERRLSLPGLLTARRCQVLADRGLVRNSNWCCYEITELGRQSL</sequence>
<dbReference type="AlphaFoldDB" id="A0A1N7A078"/>
<accession>A0A1N7A078</accession>
<organism evidence="1 2">
    <name type="scientific">Haladaptatus litoreus</name>
    <dbReference type="NCBI Taxonomy" id="553468"/>
    <lineage>
        <taxon>Archaea</taxon>
        <taxon>Methanobacteriati</taxon>
        <taxon>Methanobacteriota</taxon>
        <taxon>Stenosarchaea group</taxon>
        <taxon>Halobacteria</taxon>
        <taxon>Halobacteriales</taxon>
        <taxon>Haladaptataceae</taxon>
        <taxon>Haladaptatus</taxon>
    </lineage>
</organism>
<dbReference type="OrthoDB" id="247576at2157"/>
<reference evidence="2" key="1">
    <citation type="submission" date="2017-01" db="EMBL/GenBank/DDBJ databases">
        <authorList>
            <person name="Varghese N."/>
            <person name="Submissions S."/>
        </authorList>
    </citation>
    <scope>NUCLEOTIDE SEQUENCE [LARGE SCALE GENOMIC DNA]</scope>
    <source>
        <strain evidence="2">CGMCC 1.7737</strain>
    </source>
</reference>
<dbReference type="RefSeq" id="WP_076430129.1">
    <property type="nucleotide sequence ID" value="NZ_FTNO01000001.1"/>
</dbReference>
<evidence type="ECO:0000313" key="1">
    <source>
        <dbReference type="EMBL" id="SIR32438.1"/>
    </source>
</evidence>
<dbReference type="SUPFAM" id="SSF46785">
    <property type="entry name" value="Winged helix' DNA-binding domain"/>
    <property type="match status" value="1"/>
</dbReference>
<name>A0A1N7A078_9EURY</name>